<dbReference type="Proteomes" id="UP000180113">
    <property type="component" value="Unassembled WGS sequence"/>
</dbReference>
<name>A0AB73LFE3_MYCCH</name>
<protein>
    <recommendedName>
        <fullName evidence="5">HTH tetR-type domain-containing protein</fullName>
    </recommendedName>
</protein>
<dbReference type="EMBL" id="MLHW01000019">
    <property type="protein sequence ID" value="OHT48178.1"/>
    <property type="molecule type" value="Genomic_DNA"/>
</dbReference>
<proteinExistence type="predicted"/>
<dbReference type="PRINTS" id="PR00455">
    <property type="entry name" value="HTHTETR"/>
</dbReference>
<dbReference type="GO" id="GO:0003677">
    <property type="term" value="F:DNA binding"/>
    <property type="evidence" value="ECO:0007669"/>
    <property type="project" value="UniProtKB-UniRule"/>
</dbReference>
<dbReference type="PROSITE" id="PS50977">
    <property type="entry name" value="HTH_TETR_2"/>
    <property type="match status" value="1"/>
</dbReference>
<sequence length="229" mass="25212">MTAQARADSMAAVISRLRNGEALHKLAPLDRRLGNLSEEEVRLNQRWRLLGATAHVISRRGYWPTTVGEICTIAKVSKKAFYQHFSSKEEAFLSAYEAVDAVRDEVVRSLDNSSVSSMIASWIDTYLGLWELEPDLVQMLLFQPMAATPAILDCCMANLQRHASRTRQLLDEARAAGLSIGELSDQEIAGMLGGIGQICVQHVHAHGIAGIRSALSPTLQSFMGRVLRP</sequence>
<feature type="DNA-binding region" description="H-T-H motif" evidence="4">
    <location>
        <begin position="66"/>
        <end position="85"/>
    </location>
</feature>
<comment type="caution">
    <text evidence="6">The sequence shown here is derived from an EMBL/GenBank/DDBJ whole genome shotgun (WGS) entry which is preliminary data.</text>
</comment>
<keyword evidence="3" id="KW-0804">Transcription</keyword>
<feature type="domain" description="HTH tetR-type" evidence="5">
    <location>
        <begin position="43"/>
        <end position="103"/>
    </location>
</feature>
<evidence type="ECO:0000256" key="2">
    <source>
        <dbReference type="ARBA" id="ARBA00023125"/>
    </source>
</evidence>
<dbReference type="AlphaFoldDB" id="A0AB73LFE3"/>
<accession>A0AB73LFE3</accession>
<dbReference type="Pfam" id="PF00440">
    <property type="entry name" value="TetR_N"/>
    <property type="match status" value="1"/>
</dbReference>
<reference evidence="6 7" key="1">
    <citation type="submission" date="2016-10" db="EMBL/GenBank/DDBJ databases">
        <title>Evaluation of Human, Animal and Environmental Mycobacterium chelonae Isolates by Core Genome Phylogenomic Analysis, Targeted Gene Comparison, and Anti-microbial Susceptibility Patterns: A Tale of Mistaken Identities.</title>
        <authorList>
            <person name="Fogelson S.B."/>
            <person name="Camus A.C."/>
            <person name="Lorenz W."/>
            <person name="Vasireddy R."/>
            <person name="Vasireddy S."/>
            <person name="Smith T."/>
            <person name="Brown-Elliott B.A."/>
            <person name="Wallace R.J.Jr."/>
            <person name="Hasan N.A."/>
            <person name="Reischl U."/>
            <person name="Sanchez S."/>
        </authorList>
    </citation>
    <scope>NUCLEOTIDE SEQUENCE [LARGE SCALE GENOMIC DNA]</scope>
    <source>
        <strain evidence="6 7">42895</strain>
    </source>
</reference>
<dbReference type="PANTHER" id="PTHR47506">
    <property type="entry name" value="TRANSCRIPTIONAL REGULATORY PROTEIN"/>
    <property type="match status" value="1"/>
</dbReference>
<evidence type="ECO:0000256" key="4">
    <source>
        <dbReference type="PROSITE-ProRule" id="PRU00335"/>
    </source>
</evidence>
<dbReference type="InterPro" id="IPR009057">
    <property type="entry name" value="Homeodomain-like_sf"/>
</dbReference>
<evidence type="ECO:0000259" key="5">
    <source>
        <dbReference type="PROSITE" id="PS50977"/>
    </source>
</evidence>
<dbReference type="PANTHER" id="PTHR47506:SF1">
    <property type="entry name" value="HTH-TYPE TRANSCRIPTIONAL REGULATOR YJDC"/>
    <property type="match status" value="1"/>
</dbReference>
<evidence type="ECO:0000313" key="6">
    <source>
        <dbReference type="EMBL" id="OHT48178.1"/>
    </source>
</evidence>
<dbReference type="SUPFAM" id="SSF46689">
    <property type="entry name" value="Homeodomain-like"/>
    <property type="match status" value="1"/>
</dbReference>
<evidence type="ECO:0000256" key="3">
    <source>
        <dbReference type="ARBA" id="ARBA00023163"/>
    </source>
</evidence>
<keyword evidence="2 4" id="KW-0238">DNA-binding</keyword>
<gene>
    <name evidence="6" type="ORF">BKG62_21315</name>
</gene>
<dbReference type="InterPro" id="IPR001647">
    <property type="entry name" value="HTH_TetR"/>
</dbReference>
<organism evidence="6 7">
    <name type="scientific">Mycobacteroides chelonae</name>
    <name type="common">Mycobacterium chelonae</name>
    <dbReference type="NCBI Taxonomy" id="1774"/>
    <lineage>
        <taxon>Bacteria</taxon>
        <taxon>Bacillati</taxon>
        <taxon>Actinomycetota</taxon>
        <taxon>Actinomycetes</taxon>
        <taxon>Mycobacteriales</taxon>
        <taxon>Mycobacteriaceae</taxon>
        <taxon>Mycobacteroides</taxon>
    </lineage>
</organism>
<keyword evidence="1" id="KW-0805">Transcription regulation</keyword>
<evidence type="ECO:0000256" key="1">
    <source>
        <dbReference type="ARBA" id="ARBA00023015"/>
    </source>
</evidence>
<evidence type="ECO:0000313" key="7">
    <source>
        <dbReference type="Proteomes" id="UP000180113"/>
    </source>
</evidence>
<dbReference type="RefSeq" id="WP_070919067.1">
    <property type="nucleotide sequence ID" value="NZ_CP058976.1"/>
</dbReference>
<dbReference type="Gene3D" id="1.10.357.10">
    <property type="entry name" value="Tetracycline Repressor, domain 2"/>
    <property type="match status" value="1"/>
</dbReference>